<dbReference type="PANTHER" id="PTHR31806:SF1">
    <property type="entry name" value="PURINE-CYTOSINE PERMEASE FCY2-RELATED"/>
    <property type="match status" value="1"/>
</dbReference>
<evidence type="ECO:0000313" key="10">
    <source>
        <dbReference type="EMBL" id="KAK3393774.1"/>
    </source>
</evidence>
<dbReference type="GO" id="GO:0000329">
    <property type="term" value="C:fungal-type vacuole membrane"/>
    <property type="evidence" value="ECO:0007669"/>
    <property type="project" value="TreeGrafter"/>
</dbReference>
<evidence type="ECO:0000256" key="3">
    <source>
        <dbReference type="ARBA" id="ARBA00022448"/>
    </source>
</evidence>
<evidence type="ECO:0000256" key="6">
    <source>
        <dbReference type="ARBA" id="ARBA00022989"/>
    </source>
</evidence>
<feature type="transmembrane region" description="Helical" evidence="9">
    <location>
        <begin position="83"/>
        <end position="107"/>
    </location>
</feature>
<comment type="caution">
    <text evidence="10">The sequence shown here is derived from an EMBL/GenBank/DDBJ whole genome shotgun (WGS) entry which is preliminary data.</text>
</comment>
<sequence>MSSPKKVSDLEVAPIEEYRVSDIDTGEVDGNLSRKEAFVAGNSFYARLAKLQRFAGKFGVEQRGIERVPIDERTDKGMSQIGTMWLSANLVVSSFAIGAISIGIFQLGFVDSALTIILINFLGVLPPSFFSMFGPKFGLRQMVLSRFFFGYHGAKLIAFFNIVACIGWSAVNVIVGAQLLHAINPNMPGWAGILIIAASTLIVTLFGYKVVHLYERWSWIPSLAIFLVVLGTFAQSGRFGNLLPLQTGPTEAASVLSFSATVFGFATGWTPYAADYTVYQPTSRSRTSVFLWTFAGLYIPLIFTELLGAAIMTATVNDASYLAAYVDSGIGGIIANVLVPPLGHFGEFCLAIMALGIIANNCPNIYSVSLSLQVLARETERVPRFLWTFLGSCVYVAIAIPGYDRFAPWLENFMVLTSYWLAIYQGISLPEHFIFRRGFGGYQPTDYNNPKALPPGFAAVVSFGIGIMGAALGMSQAWYNSPISKAIDAEFGGDVGFELAFAFSSISYIVLRSFEKNYFKR</sequence>
<feature type="transmembrane region" description="Helical" evidence="9">
    <location>
        <begin position="345"/>
        <end position="363"/>
    </location>
</feature>
<feature type="transmembrane region" description="Helical" evidence="9">
    <location>
        <begin position="491"/>
        <end position="511"/>
    </location>
</feature>
<name>A0AAE0U7Y4_9PEZI</name>
<feature type="transmembrane region" description="Helical" evidence="9">
    <location>
        <begin position="113"/>
        <end position="135"/>
    </location>
</feature>
<dbReference type="PANTHER" id="PTHR31806">
    <property type="entry name" value="PURINE-CYTOSINE PERMEASE FCY2-RELATED"/>
    <property type="match status" value="1"/>
</dbReference>
<comment type="subcellular location">
    <subcellularLocation>
        <location evidence="1">Membrane</location>
        <topology evidence="1">Multi-pass membrane protein</topology>
    </subcellularLocation>
</comment>
<keyword evidence="11" id="KW-1185">Reference proteome</keyword>
<dbReference type="PIRSF" id="PIRSF002744">
    <property type="entry name" value="Pur-cyt_permease"/>
    <property type="match status" value="1"/>
</dbReference>
<dbReference type="AlphaFoldDB" id="A0AAE0U7Y4"/>
<dbReference type="GO" id="GO:0005886">
    <property type="term" value="C:plasma membrane"/>
    <property type="evidence" value="ECO:0007669"/>
    <property type="project" value="TreeGrafter"/>
</dbReference>
<dbReference type="EMBL" id="JAULSW010000001">
    <property type="protein sequence ID" value="KAK3393774.1"/>
    <property type="molecule type" value="Genomic_DNA"/>
</dbReference>
<dbReference type="InterPro" id="IPR001248">
    <property type="entry name" value="Pur-cyt_permease"/>
</dbReference>
<protein>
    <submittedName>
        <fullName evidence="10">Purine-cytosine permease</fullName>
    </submittedName>
</protein>
<evidence type="ECO:0000256" key="1">
    <source>
        <dbReference type="ARBA" id="ARBA00004141"/>
    </source>
</evidence>
<dbReference type="GO" id="GO:0015851">
    <property type="term" value="P:nucleobase transport"/>
    <property type="evidence" value="ECO:0007669"/>
    <property type="project" value="UniProtKB-ARBA"/>
</dbReference>
<feature type="transmembrane region" description="Helical" evidence="9">
    <location>
        <begin position="384"/>
        <end position="403"/>
    </location>
</feature>
<reference evidence="10" key="2">
    <citation type="submission" date="2023-06" db="EMBL/GenBank/DDBJ databases">
        <authorList>
            <consortium name="Lawrence Berkeley National Laboratory"/>
            <person name="Haridas S."/>
            <person name="Hensen N."/>
            <person name="Bonometti L."/>
            <person name="Westerberg I."/>
            <person name="Brannstrom I.O."/>
            <person name="Guillou S."/>
            <person name="Cros-Aarteil S."/>
            <person name="Calhoun S."/>
            <person name="Kuo A."/>
            <person name="Mondo S."/>
            <person name="Pangilinan J."/>
            <person name="Riley R."/>
            <person name="LaButti K."/>
            <person name="Andreopoulos B."/>
            <person name="Lipzen A."/>
            <person name="Chen C."/>
            <person name="Yanf M."/>
            <person name="Daum C."/>
            <person name="Ng V."/>
            <person name="Clum A."/>
            <person name="Steindorff A."/>
            <person name="Ohm R."/>
            <person name="Martin F."/>
            <person name="Silar P."/>
            <person name="Natvig D."/>
            <person name="Lalanne C."/>
            <person name="Gautier V."/>
            <person name="Ament-velasquez S.L."/>
            <person name="Kruys A."/>
            <person name="Hutchinson M.I."/>
            <person name="Powell A.J."/>
            <person name="Barry K."/>
            <person name="Miller A.N."/>
            <person name="Grigoriev I.V."/>
            <person name="Debuchy R."/>
            <person name="Gladieux P."/>
            <person name="Thoren M.H."/>
            <person name="Johannesson H."/>
        </authorList>
    </citation>
    <scope>NUCLEOTIDE SEQUENCE</scope>
    <source>
        <strain evidence="10">CBS 232.78</strain>
    </source>
</reference>
<keyword evidence="6 9" id="KW-1133">Transmembrane helix</keyword>
<feature type="transmembrane region" description="Helical" evidence="9">
    <location>
        <begin position="189"/>
        <end position="208"/>
    </location>
</feature>
<dbReference type="InterPro" id="IPR026030">
    <property type="entry name" value="Pur-cyt_permease_Fcy2/21/22"/>
</dbReference>
<dbReference type="Gene3D" id="1.10.4160.10">
    <property type="entry name" value="Hydantoin permease"/>
    <property type="match status" value="1"/>
</dbReference>
<evidence type="ECO:0000256" key="8">
    <source>
        <dbReference type="PIRNR" id="PIRNR002744"/>
    </source>
</evidence>
<keyword evidence="7 8" id="KW-0472">Membrane</keyword>
<keyword evidence="4" id="KW-0597">Phosphoprotein</keyword>
<feature type="transmembrane region" description="Helical" evidence="9">
    <location>
        <begin position="409"/>
        <end position="427"/>
    </location>
</feature>
<keyword evidence="3 8" id="KW-0813">Transport</keyword>
<feature type="transmembrane region" description="Helical" evidence="9">
    <location>
        <begin position="457"/>
        <end position="479"/>
    </location>
</feature>
<comment type="similarity">
    <text evidence="2 8">Belongs to the purine-cytosine permease (2.A.39) family.</text>
</comment>
<dbReference type="CDD" id="cd11484">
    <property type="entry name" value="SLC-NCS1sbd_CobB-like"/>
    <property type="match status" value="1"/>
</dbReference>
<evidence type="ECO:0000256" key="7">
    <source>
        <dbReference type="ARBA" id="ARBA00023136"/>
    </source>
</evidence>
<feature type="transmembrane region" description="Helical" evidence="9">
    <location>
        <begin position="289"/>
        <end position="312"/>
    </location>
</feature>
<reference evidence="10" key="1">
    <citation type="journal article" date="2023" name="Mol. Phylogenet. Evol.">
        <title>Genome-scale phylogeny and comparative genomics of the fungal order Sordariales.</title>
        <authorList>
            <person name="Hensen N."/>
            <person name="Bonometti L."/>
            <person name="Westerberg I."/>
            <person name="Brannstrom I.O."/>
            <person name="Guillou S."/>
            <person name="Cros-Aarteil S."/>
            <person name="Calhoun S."/>
            <person name="Haridas S."/>
            <person name="Kuo A."/>
            <person name="Mondo S."/>
            <person name="Pangilinan J."/>
            <person name="Riley R."/>
            <person name="LaButti K."/>
            <person name="Andreopoulos B."/>
            <person name="Lipzen A."/>
            <person name="Chen C."/>
            <person name="Yan M."/>
            <person name="Daum C."/>
            <person name="Ng V."/>
            <person name="Clum A."/>
            <person name="Steindorff A."/>
            <person name="Ohm R.A."/>
            <person name="Martin F."/>
            <person name="Silar P."/>
            <person name="Natvig D.O."/>
            <person name="Lalanne C."/>
            <person name="Gautier V."/>
            <person name="Ament-Velasquez S.L."/>
            <person name="Kruys A."/>
            <person name="Hutchinson M.I."/>
            <person name="Powell A.J."/>
            <person name="Barry K."/>
            <person name="Miller A.N."/>
            <person name="Grigoriev I.V."/>
            <person name="Debuchy R."/>
            <person name="Gladieux P."/>
            <person name="Hiltunen Thoren M."/>
            <person name="Johannesson H."/>
        </authorList>
    </citation>
    <scope>NUCLEOTIDE SEQUENCE</scope>
    <source>
        <strain evidence="10">CBS 232.78</strain>
    </source>
</reference>
<feature type="transmembrane region" description="Helical" evidence="9">
    <location>
        <begin position="217"/>
        <end position="234"/>
    </location>
</feature>
<dbReference type="GO" id="GO:0022857">
    <property type="term" value="F:transmembrane transporter activity"/>
    <property type="evidence" value="ECO:0007669"/>
    <property type="project" value="InterPro"/>
</dbReference>
<feature type="transmembrane region" description="Helical" evidence="9">
    <location>
        <begin position="156"/>
        <end position="183"/>
    </location>
</feature>
<gene>
    <name evidence="10" type="ORF">B0H63DRAFT_498780</name>
</gene>
<dbReference type="FunFam" id="1.10.4160.10:FF:000002">
    <property type="entry name" value="Purine-cytosine permease fcyB"/>
    <property type="match status" value="1"/>
</dbReference>
<accession>A0AAE0U7Y4</accession>
<keyword evidence="5 9" id="KW-0812">Transmembrane</keyword>
<evidence type="ECO:0000256" key="9">
    <source>
        <dbReference type="SAM" id="Phobius"/>
    </source>
</evidence>
<evidence type="ECO:0000256" key="2">
    <source>
        <dbReference type="ARBA" id="ARBA00008974"/>
    </source>
</evidence>
<evidence type="ECO:0000256" key="4">
    <source>
        <dbReference type="ARBA" id="ARBA00022553"/>
    </source>
</evidence>
<evidence type="ECO:0000313" key="11">
    <source>
        <dbReference type="Proteomes" id="UP001285441"/>
    </source>
</evidence>
<proteinExistence type="inferred from homology"/>
<dbReference type="Pfam" id="PF02133">
    <property type="entry name" value="Transp_cyt_pur"/>
    <property type="match status" value="1"/>
</dbReference>
<organism evidence="10 11">
    <name type="scientific">Podospora didyma</name>
    <dbReference type="NCBI Taxonomy" id="330526"/>
    <lineage>
        <taxon>Eukaryota</taxon>
        <taxon>Fungi</taxon>
        <taxon>Dikarya</taxon>
        <taxon>Ascomycota</taxon>
        <taxon>Pezizomycotina</taxon>
        <taxon>Sordariomycetes</taxon>
        <taxon>Sordariomycetidae</taxon>
        <taxon>Sordariales</taxon>
        <taxon>Podosporaceae</taxon>
        <taxon>Podospora</taxon>
    </lineage>
</organism>
<evidence type="ECO:0000256" key="5">
    <source>
        <dbReference type="ARBA" id="ARBA00022692"/>
    </source>
</evidence>
<dbReference type="Proteomes" id="UP001285441">
    <property type="component" value="Unassembled WGS sequence"/>
</dbReference>